<evidence type="ECO:0000313" key="3">
    <source>
        <dbReference type="Proteomes" id="UP000077177"/>
    </source>
</evidence>
<organism evidence="2 3">
    <name type="scientific">Flavisolibacter tropicus</name>
    <dbReference type="NCBI Taxonomy" id="1492898"/>
    <lineage>
        <taxon>Bacteria</taxon>
        <taxon>Pseudomonadati</taxon>
        <taxon>Bacteroidota</taxon>
        <taxon>Chitinophagia</taxon>
        <taxon>Chitinophagales</taxon>
        <taxon>Chitinophagaceae</taxon>
        <taxon>Flavisolibacter</taxon>
    </lineage>
</organism>
<dbReference type="STRING" id="1492898.SY85_04785"/>
<evidence type="ECO:0000313" key="2">
    <source>
        <dbReference type="EMBL" id="ANE49908.1"/>
    </source>
</evidence>
<dbReference type="OrthoDB" id="3296006at2"/>
<dbReference type="Gene3D" id="3.40.50.1240">
    <property type="entry name" value="Phosphoglycerate mutase-like"/>
    <property type="match status" value="1"/>
</dbReference>
<dbReference type="CDD" id="cd07067">
    <property type="entry name" value="HP_PGM_like"/>
    <property type="match status" value="1"/>
</dbReference>
<reference evidence="2 3" key="2">
    <citation type="journal article" date="2016" name="Int. J. Syst. Evol. Microbiol.">
        <title>Flavisolibacter tropicus sp. nov., isolated from tropical soil.</title>
        <authorList>
            <person name="Lee J.J."/>
            <person name="Kang M.S."/>
            <person name="Kim G.S."/>
            <person name="Lee C.S."/>
            <person name="Lim S."/>
            <person name="Lee J."/>
            <person name="Roh S.H."/>
            <person name="Kang H."/>
            <person name="Ha J.M."/>
            <person name="Bae S."/>
            <person name="Jung H.Y."/>
            <person name="Kim M.K."/>
        </authorList>
    </citation>
    <scope>NUCLEOTIDE SEQUENCE [LARGE SCALE GENOMIC DNA]</scope>
    <source>
        <strain evidence="2 3">LCS9</strain>
    </source>
</reference>
<dbReference type="PATRIC" id="fig|1492898.3.peg.1047"/>
<evidence type="ECO:0008006" key="4">
    <source>
        <dbReference type="Google" id="ProtNLM"/>
    </source>
</evidence>
<dbReference type="AlphaFoldDB" id="A0A172TSF2"/>
<keyword evidence="1" id="KW-0732">Signal</keyword>
<name>A0A172TSF2_9BACT</name>
<dbReference type="Proteomes" id="UP000077177">
    <property type="component" value="Chromosome"/>
</dbReference>
<dbReference type="PROSITE" id="PS51257">
    <property type="entry name" value="PROKAR_LIPOPROTEIN"/>
    <property type="match status" value="1"/>
</dbReference>
<accession>A0A172TSF2</accession>
<protein>
    <recommendedName>
        <fullName evidence="4">Phosphoglycerate mutase</fullName>
    </recommendedName>
</protein>
<dbReference type="RefSeq" id="WP_066402054.1">
    <property type="nucleotide sequence ID" value="NZ_CP011390.1"/>
</dbReference>
<dbReference type="PANTHER" id="PTHR16469:SF27">
    <property type="entry name" value="UBIQUITIN-ASSOCIATED AND SH3 DOMAIN-CONTAINING BA-RELATED"/>
    <property type="match status" value="1"/>
</dbReference>
<dbReference type="Pfam" id="PF00300">
    <property type="entry name" value="His_Phos_1"/>
    <property type="match status" value="1"/>
</dbReference>
<keyword evidence="3" id="KW-1185">Reference proteome</keyword>
<dbReference type="EMBL" id="CP011390">
    <property type="protein sequence ID" value="ANE49908.1"/>
    <property type="molecule type" value="Genomic_DNA"/>
</dbReference>
<gene>
    <name evidence="2" type="ORF">SY85_04785</name>
</gene>
<dbReference type="SUPFAM" id="SSF53254">
    <property type="entry name" value="Phosphoglycerate mutase-like"/>
    <property type="match status" value="1"/>
</dbReference>
<evidence type="ECO:0000256" key="1">
    <source>
        <dbReference type="SAM" id="SignalP"/>
    </source>
</evidence>
<feature type="signal peptide" evidence="1">
    <location>
        <begin position="1"/>
        <end position="23"/>
    </location>
</feature>
<feature type="chain" id="PRO_5008001075" description="Phosphoglycerate mutase" evidence="1">
    <location>
        <begin position="24"/>
        <end position="163"/>
    </location>
</feature>
<proteinExistence type="predicted"/>
<sequence>MRRFTFLLLVACLLQACSTTSYFIVRHAEKETQTANMSSDVPLSAAGKERAEALKSQLQDKKIKHIYSTNTLRTKSTAQPLSEAIGVSIQTYDHRDTSFVSKVKTLPKGNVLIVGHSNTVDDLVNRFYPKAQLKDLPETQYGDLFIINRKGKKYSFKVGHFGK</sequence>
<dbReference type="InterPro" id="IPR051710">
    <property type="entry name" value="Phosphatase_SH3-domain"/>
</dbReference>
<dbReference type="InterPro" id="IPR029033">
    <property type="entry name" value="His_PPase_superfam"/>
</dbReference>
<dbReference type="KEGG" id="fla:SY85_04785"/>
<dbReference type="PANTHER" id="PTHR16469">
    <property type="entry name" value="UBIQUITIN-ASSOCIATED AND SH3 DOMAIN-CONTAINING BA-RELATED"/>
    <property type="match status" value="1"/>
</dbReference>
<reference evidence="3" key="1">
    <citation type="submission" date="2015-01" db="EMBL/GenBank/DDBJ databases">
        <title>Flavisolibacter sp./LCS9/ whole genome sequencing.</title>
        <authorList>
            <person name="Kim M.K."/>
            <person name="Srinivasan S."/>
            <person name="Lee J.-J."/>
        </authorList>
    </citation>
    <scope>NUCLEOTIDE SEQUENCE [LARGE SCALE GENOMIC DNA]</scope>
    <source>
        <strain evidence="3">LCS9</strain>
    </source>
</reference>
<dbReference type="InterPro" id="IPR013078">
    <property type="entry name" value="His_Pase_superF_clade-1"/>
</dbReference>